<feature type="region of interest" description="Disordered" evidence="1">
    <location>
        <begin position="51"/>
        <end position="101"/>
    </location>
</feature>
<keyword evidence="3" id="KW-1185">Reference proteome</keyword>
<evidence type="ECO:0000313" key="2">
    <source>
        <dbReference type="EMBL" id="MBB2151716.1"/>
    </source>
</evidence>
<sequence>MVIHGCNSQPKETPQDRLQKQLWEQEQARKTEQRNEEAQLRAQSQKILSELPAYQEMKKREEEEKARVEAERMQSSSSSYSELEDRVAELEEENEKLKSKE</sequence>
<comment type="caution">
    <text evidence="2">The sequence shown here is derived from an EMBL/GenBank/DDBJ whole genome shotgun (WGS) entry which is preliminary data.</text>
</comment>
<dbReference type="RefSeq" id="WP_182961684.1">
    <property type="nucleotide sequence ID" value="NZ_WNXC01000011.1"/>
</dbReference>
<evidence type="ECO:0000256" key="1">
    <source>
        <dbReference type="SAM" id="MobiDB-lite"/>
    </source>
</evidence>
<accession>A0ABR6F2I0</accession>
<evidence type="ECO:0000313" key="3">
    <source>
        <dbReference type="Proteomes" id="UP000636110"/>
    </source>
</evidence>
<gene>
    <name evidence="2" type="ORF">GM920_22670</name>
</gene>
<feature type="compositionally biased region" description="Basic and acidic residues" evidence="1">
    <location>
        <begin position="56"/>
        <end position="72"/>
    </location>
</feature>
<feature type="compositionally biased region" description="Basic and acidic residues" evidence="1">
    <location>
        <begin position="83"/>
        <end position="101"/>
    </location>
</feature>
<reference evidence="2 3" key="1">
    <citation type="submission" date="2019-11" db="EMBL/GenBank/DDBJ databases">
        <title>Description of Pedobacter sp. LMG 31462T.</title>
        <authorList>
            <person name="Carlier A."/>
            <person name="Qi S."/>
            <person name="Vandamme P."/>
        </authorList>
    </citation>
    <scope>NUCLEOTIDE SEQUENCE [LARGE SCALE GENOMIC DNA]</scope>
    <source>
        <strain evidence="2 3">LMG 31462</strain>
    </source>
</reference>
<dbReference type="Proteomes" id="UP000636110">
    <property type="component" value="Unassembled WGS sequence"/>
</dbReference>
<name>A0ABR6F2I0_9SPHI</name>
<protein>
    <submittedName>
        <fullName evidence="2">Uncharacterized protein</fullName>
    </submittedName>
</protein>
<organism evidence="2 3">
    <name type="scientific">Pedobacter gandavensis</name>
    <dbReference type="NCBI Taxonomy" id="2679963"/>
    <lineage>
        <taxon>Bacteria</taxon>
        <taxon>Pseudomonadati</taxon>
        <taxon>Bacteroidota</taxon>
        <taxon>Sphingobacteriia</taxon>
        <taxon>Sphingobacteriales</taxon>
        <taxon>Sphingobacteriaceae</taxon>
        <taxon>Pedobacter</taxon>
    </lineage>
</organism>
<proteinExistence type="predicted"/>
<dbReference type="EMBL" id="WNXC01000011">
    <property type="protein sequence ID" value="MBB2151716.1"/>
    <property type="molecule type" value="Genomic_DNA"/>
</dbReference>